<dbReference type="PANTHER" id="PTHR46796">
    <property type="entry name" value="HTH-TYPE TRANSCRIPTIONAL ACTIVATOR RHAS-RELATED"/>
    <property type="match status" value="1"/>
</dbReference>
<sequence length="316" mass="36201">MDAGSLFNPIQHHYSRMICQGFLPSLSLRPFIKDYQLRYFTFTDKTGPTYKPYAPRPEQTLAFFPRGYEQVEYVDSGQFINRPPSALIGQQIGRINRHLQGEEFCTILVNLHPGVLHRFVGIPFHELTNTFIDAEAIFPPEIRRVNQRLSSVQQPTEMIAVIDAYLLHLFKSMKNDTHPIELVANRLIEYPEDSSMLQLAASSCFSVRQFERRFKERMGVSPKFFTRVARLTKAFGMKYNQPTLDWLSVALYCGYYDYQHLAKDFVELAGRTPKAYLLEDATQAPERQLGLQDSSLTGEKVAFLPLTQAQSVSSLG</sequence>
<evidence type="ECO:0000256" key="3">
    <source>
        <dbReference type="ARBA" id="ARBA00023163"/>
    </source>
</evidence>
<dbReference type="Pfam" id="PF12833">
    <property type="entry name" value="HTH_18"/>
    <property type="match status" value="1"/>
</dbReference>
<dbReference type="GO" id="GO:0003700">
    <property type="term" value="F:DNA-binding transcription factor activity"/>
    <property type="evidence" value="ECO:0007669"/>
    <property type="project" value="InterPro"/>
</dbReference>
<dbReference type="Gene3D" id="1.10.10.60">
    <property type="entry name" value="Homeodomain-like"/>
    <property type="match status" value="1"/>
</dbReference>
<dbReference type="SMART" id="SM00342">
    <property type="entry name" value="HTH_ARAC"/>
    <property type="match status" value="1"/>
</dbReference>
<keyword evidence="3" id="KW-0804">Transcription</keyword>
<comment type="caution">
    <text evidence="5">The sequence shown here is derived from an EMBL/GenBank/DDBJ whole genome shotgun (WGS) entry which is preliminary data.</text>
</comment>
<keyword evidence="2" id="KW-0238">DNA-binding</keyword>
<keyword evidence="6" id="KW-1185">Reference proteome</keyword>
<reference evidence="5" key="1">
    <citation type="submission" date="2020-09" db="EMBL/GenBank/DDBJ databases">
        <authorList>
            <person name="Kim M.K."/>
        </authorList>
    </citation>
    <scope>NUCLEOTIDE SEQUENCE</scope>
    <source>
        <strain evidence="5">BT702</strain>
    </source>
</reference>
<dbReference type="InterPro" id="IPR046532">
    <property type="entry name" value="DUF6597"/>
</dbReference>
<organism evidence="5 6">
    <name type="scientific">Spirosoma profusum</name>
    <dbReference type="NCBI Taxonomy" id="2771354"/>
    <lineage>
        <taxon>Bacteria</taxon>
        <taxon>Pseudomonadati</taxon>
        <taxon>Bacteroidota</taxon>
        <taxon>Cytophagia</taxon>
        <taxon>Cytophagales</taxon>
        <taxon>Cytophagaceae</taxon>
        <taxon>Spirosoma</taxon>
    </lineage>
</organism>
<gene>
    <name evidence="5" type="ORF">IC229_34115</name>
</gene>
<evidence type="ECO:0000259" key="4">
    <source>
        <dbReference type="PROSITE" id="PS01124"/>
    </source>
</evidence>
<accession>A0A927AWK2</accession>
<dbReference type="GO" id="GO:0043565">
    <property type="term" value="F:sequence-specific DNA binding"/>
    <property type="evidence" value="ECO:0007669"/>
    <property type="project" value="InterPro"/>
</dbReference>
<dbReference type="EMBL" id="JACWZY010000066">
    <property type="protein sequence ID" value="MBD2705694.1"/>
    <property type="molecule type" value="Genomic_DNA"/>
</dbReference>
<dbReference type="RefSeq" id="WP_190893373.1">
    <property type="nucleotide sequence ID" value="NZ_JACWZY010000066.1"/>
</dbReference>
<dbReference type="PROSITE" id="PS01124">
    <property type="entry name" value="HTH_ARAC_FAMILY_2"/>
    <property type="match status" value="1"/>
</dbReference>
<evidence type="ECO:0000313" key="5">
    <source>
        <dbReference type="EMBL" id="MBD2705694.1"/>
    </source>
</evidence>
<keyword evidence="1" id="KW-0805">Transcription regulation</keyword>
<name>A0A927AWK2_9BACT</name>
<dbReference type="Proteomes" id="UP000598820">
    <property type="component" value="Unassembled WGS sequence"/>
</dbReference>
<evidence type="ECO:0000313" key="6">
    <source>
        <dbReference type="Proteomes" id="UP000598820"/>
    </source>
</evidence>
<feature type="domain" description="HTH araC/xylS-type" evidence="4">
    <location>
        <begin position="177"/>
        <end position="279"/>
    </location>
</feature>
<dbReference type="AlphaFoldDB" id="A0A927AWK2"/>
<dbReference type="PANTHER" id="PTHR46796:SF13">
    <property type="entry name" value="HTH-TYPE TRANSCRIPTIONAL ACTIVATOR RHAS"/>
    <property type="match status" value="1"/>
</dbReference>
<protein>
    <submittedName>
        <fullName evidence="5">AraC family transcriptional regulator</fullName>
    </submittedName>
</protein>
<proteinExistence type="predicted"/>
<evidence type="ECO:0000256" key="2">
    <source>
        <dbReference type="ARBA" id="ARBA00023125"/>
    </source>
</evidence>
<dbReference type="Pfam" id="PF20240">
    <property type="entry name" value="DUF6597"/>
    <property type="match status" value="1"/>
</dbReference>
<dbReference type="InterPro" id="IPR018060">
    <property type="entry name" value="HTH_AraC"/>
</dbReference>
<dbReference type="InterPro" id="IPR050204">
    <property type="entry name" value="AraC_XylS_family_regulators"/>
</dbReference>
<evidence type="ECO:0000256" key="1">
    <source>
        <dbReference type="ARBA" id="ARBA00023015"/>
    </source>
</evidence>